<evidence type="ECO:0000313" key="3">
    <source>
        <dbReference type="Proteomes" id="UP000617979"/>
    </source>
</evidence>
<name>A0ABQ1H4L3_9BACL</name>
<evidence type="ECO:0000256" key="1">
    <source>
        <dbReference type="SAM" id="Phobius"/>
    </source>
</evidence>
<protein>
    <submittedName>
        <fullName evidence="2">Uncharacterized protein</fullName>
    </submittedName>
</protein>
<proteinExistence type="predicted"/>
<reference evidence="3" key="1">
    <citation type="journal article" date="2019" name="Int. J. Syst. Evol. Microbiol.">
        <title>The Global Catalogue of Microorganisms (GCM) 10K type strain sequencing project: providing services to taxonomists for standard genome sequencing and annotation.</title>
        <authorList>
            <consortium name="The Broad Institute Genomics Platform"/>
            <consortium name="The Broad Institute Genome Sequencing Center for Infectious Disease"/>
            <person name="Wu L."/>
            <person name="Ma J."/>
        </authorList>
    </citation>
    <scope>NUCLEOTIDE SEQUENCE [LARGE SCALE GENOMIC DNA]</scope>
    <source>
        <strain evidence="3">CGMCC 1.12404</strain>
    </source>
</reference>
<evidence type="ECO:0000313" key="2">
    <source>
        <dbReference type="EMBL" id="GGA57444.1"/>
    </source>
</evidence>
<dbReference type="EMBL" id="BMEX01000024">
    <property type="protein sequence ID" value="GGA57444.1"/>
    <property type="molecule type" value="Genomic_DNA"/>
</dbReference>
<keyword evidence="1" id="KW-1133">Transmembrane helix</keyword>
<comment type="caution">
    <text evidence="2">The sequence shown here is derived from an EMBL/GenBank/DDBJ whole genome shotgun (WGS) entry which is preliminary data.</text>
</comment>
<gene>
    <name evidence="2" type="ORF">GCM10007416_33360</name>
</gene>
<keyword evidence="1" id="KW-0472">Membrane</keyword>
<accession>A0ABQ1H4L3</accession>
<sequence>MMSHGYGMMGGGMGFGFLIPIALLGLAVYLGVRFGIRDGMKHRK</sequence>
<organism evidence="2 3">
    <name type="scientific">Kroppenstedtia guangzhouensis</name>
    <dbReference type="NCBI Taxonomy" id="1274356"/>
    <lineage>
        <taxon>Bacteria</taxon>
        <taxon>Bacillati</taxon>
        <taxon>Bacillota</taxon>
        <taxon>Bacilli</taxon>
        <taxon>Bacillales</taxon>
        <taxon>Thermoactinomycetaceae</taxon>
        <taxon>Kroppenstedtia</taxon>
    </lineage>
</organism>
<keyword evidence="1" id="KW-0812">Transmembrane</keyword>
<keyword evidence="3" id="KW-1185">Reference proteome</keyword>
<feature type="transmembrane region" description="Helical" evidence="1">
    <location>
        <begin position="12"/>
        <end position="36"/>
    </location>
</feature>
<dbReference type="Proteomes" id="UP000617979">
    <property type="component" value="Unassembled WGS sequence"/>
</dbReference>